<proteinExistence type="predicted"/>
<dbReference type="InterPro" id="IPR006595">
    <property type="entry name" value="CTLH_C"/>
</dbReference>
<feature type="compositionally biased region" description="Polar residues" evidence="1">
    <location>
        <begin position="1216"/>
        <end position="1226"/>
    </location>
</feature>
<evidence type="ECO:0000313" key="4">
    <source>
        <dbReference type="Proteomes" id="UP000050795"/>
    </source>
</evidence>
<feature type="compositionally biased region" description="Low complexity" evidence="1">
    <location>
        <begin position="1116"/>
        <end position="1136"/>
    </location>
</feature>
<dbReference type="InterPro" id="IPR003877">
    <property type="entry name" value="SPRY_dom"/>
</dbReference>
<dbReference type="PROSITE" id="PS50188">
    <property type="entry name" value="B302_SPRY"/>
    <property type="match status" value="1"/>
</dbReference>
<dbReference type="SMART" id="SM00449">
    <property type="entry name" value="SPRY"/>
    <property type="match status" value="1"/>
</dbReference>
<dbReference type="SMART" id="SM00757">
    <property type="entry name" value="CRA"/>
    <property type="match status" value="1"/>
</dbReference>
<protein>
    <recommendedName>
        <fullName evidence="6">B30.2/SPRY domain-containing protein</fullName>
    </recommendedName>
</protein>
<reference evidence="5" key="2">
    <citation type="submission" date="2023-11" db="UniProtKB">
        <authorList>
            <consortium name="WormBaseParasite"/>
        </authorList>
    </citation>
    <scope>IDENTIFICATION</scope>
</reference>
<feature type="compositionally biased region" description="Low complexity" evidence="1">
    <location>
        <begin position="898"/>
        <end position="941"/>
    </location>
</feature>
<sequence>MAFSLDDDKRCQLNEDIIKQLYLVAYMQGSKLPTCLVTNSKCSKVQVRGDGRTAVDMRSHVHQTVLPVVIKADNPIPVSCSVYYFEVTVNVKSRSGLLALGVCSSRSSTNEWPGMEFTSYGYHSNSGTIYHNSKELPVSAPGFSETDIIGCGVNFVNNSVFFTKNGVFIGPVNAGKKLPHPVYPCIAFACPNCHVSINFGHHKFAFDIGQYISRERAVAISTAVDRKCNDQLAYVTMRNLVATYLLHNGFLESAQALGEWVTKASTDQSNTTGSIFSFENDISSDNNNNNMCYSNGKSSSKSLTPDTPNGCLSTSTNKFIQRMNSLTNSLNANGYSDCNSNNNAMNTNINNNSNCSGSIVEETNGGDHYLKHSEQQYSQSAAIKSLSAQSTVNHHDLSSLSSSSSSSKNASQANNTVLNDLFCWPEAVDILLRRRYLRETIRNGDYLSALDQLQAHFKTLWENDPSITFVLKCHHFIDLIRRHYTVNSSKEPVYLNNATHSNSKVFQCNGVDVPRNSQKHTKPSSSVESSPEITNKENNCQFVHLLNSNHNNITNLPVDNNDDNSSSTSTGNTINRFCRPIASSCHPSHSPTSYQAPVRLRLESLTPEWNNDSLLSSSDRYNSEPLPSVFPKTNSSFNDIVNTTTNGSGTHTPGVINNSSSEVISSHVVPSTYSTENNFMKTDNNTTSSSSSSSSSPCIRLYNKRKNNHSYSHSNIQCMSLLTRMDLVSLSSGGNDDGLNMELGLIDPFISCVGLGYELKRLKCLTVLRRDAYRCRRRRGVGGDCGRERNQILSKLPLYPYNRSCSSSYFILLKQKFNYDQCYCRYRYHCYYYYYYNYDPSVGIQQQANSEIITNGNSTFSSYNSSPISPMIKSSIQSNQCINGDNHHNNDDHDHDNINNNNNMNSHHVTTTTTNNNNQQNGIHDDNNSSSSNNNNNISNTITNNHFVHHIDSDHVEVNYSASVSELYDLIEYGRSLRSNALELQHQGAISLEQLLFLSSAFSLVAYQNPYRSPLSGLLHPKHRELLADAVNDAILVHLKQPSRPVLDIALTYLEHVLTDEGTSCKNTGSFPCYRFKNGHSNPSTPSNPLQTIGSQQLQCDDVFTATRVSQANNESTTPVTRGTPTTPSRTTVVSGSRREGESRYATADVQTYGLASGDFTENSNGSTNLLRPASTSVISSSLYVPPSALISLTGRSNPVTRSSDSQRSSSRVRPTSLQNLIQQRRQSQSTDQPTASSPSPSSSSSHFNRFLITSSNWPVSTPVSSASTTTTTTSQNPNRFSPSRITVTSSLTNTHAPTGPELAGFFHPILFIG</sequence>
<feature type="region of interest" description="Disordered" evidence="1">
    <location>
        <begin position="1192"/>
        <end position="1247"/>
    </location>
</feature>
<feature type="compositionally biased region" description="Polar residues" evidence="1">
    <location>
        <begin position="674"/>
        <end position="687"/>
    </location>
</feature>
<dbReference type="PANTHER" id="PTHR12864">
    <property type="entry name" value="RAN BINDING PROTEIN 9-RELATED"/>
    <property type="match status" value="1"/>
</dbReference>
<dbReference type="Proteomes" id="UP000050795">
    <property type="component" value="Unassembled WGS sequence"/>
</dbReference>
<dbReference type="Pfam" id="PF10607">
    <property type="entry name" value="CTLH"/>
    <property type="match status" value="1"/>
</dbReference>
<feature type="region of interest" description="Disordered" evidence="1">
    <location>
        <begin position="879"/>
        <end position="941"/>
    </location>
</feature>
<dbReference type="WBParaSite" id="TREG1_21380.2">
    <property type="protein sequence ID" value="TREG1_21380.2"/>
    <property type="gene ID" value="TREG1_21380"/>
</dbReference>
<evidence type="ECO:0000313" key="5">
    <source>
        <dbReference type="WBParaSite" id="TREG1_21380.2"/>
    </source>
</evidence>
<dbReference type="InterPro" id="IPR001870">
    <property type="entry name" value="B30.2/SPRY"/>
</dbReference>
<feature type="region of interest" description="Disordered" evidence="1">
    <location>
        <begin position="512"/>
        <end position="533"/>
    </location>
</feature>
<evidence type="ECO:0008006" key="6">
    <source>
        <dbReference type="Google" id="ProtNLM"/>
    </source>
</evidence>
<evidence type="ECO:0000259" key="2">
    <source>
        <dbReference type="PROSITE" id="PS50188"/>
    </source>
</evidence>
<feature type="region of interest" description="Disordered" evidence="1">
    <location>
        <begin position="1111"/>
        <end position="1145"/>
    </location>
</feature>
<dbReference type="InterPro" id="IPR050618">
    <property type="entry name" value="Ubq-SigPath_Reg"/>
</dbReference>
<dbReference type="InterPro" id="IPR024964">
    <property type="entry name" value="CTLH/CRA"/>
</dbReference>
<feature type="compositionally biased region" description="Low complexity" evidence="1">
    <location>
        <begin position="1227"/>
        <end position="1246"/>
    </location>
</feature>
<feature type="compositionally biased region" description="Low complexity" evidence="1">
    <location>
        <begin position="1202"/>
        <end position="1214"/>
    </location>
</feature>
<dbReference type="InterPro" id="IPR013144">
    <property type="entry name" value="CRA_dom"/>
</dbReference>
<reference evidence="4" key="1">
    <citation type="submission" date="2022-06" db="EMBL/GenBank/DDBJ databases">
        <authorList>
            <person name="Berger JAMES D."/>
            <person name="Berger JAMES D."/>
        </authorList>
    </citation>
    <scope>NUCLEOTIDE SEQUENCE [LARGE SCALE GENOMIC DNA]</scope>
</reference>
<dbReference type="Pfam" id="PF00622">
    <property type="entry name" value="SPRY"/>
    <property type="match status" value="1"/>
</dbReference>
<feature type="compositionally biased region" description="Polar residues" evidence="1">
    <location>
        <begin position="523"/>
        <end position="533"/>
    </location>
</feature>
<keyword evidence="4" id="KW-1185">Reference proteome</keyword>
<feature type="domain" description="B30.2/SPRY" evidence="2">
    <location>
        <begin position="14"/>
        <end position="204"/>
    </location>
</feature>
<organism evidence="4 5">
    <name type="scientific">Trichobilharzia regenti</name>
    <name type="common">Nasal bird schistosome</name>
    <dbReference type="NCBI Taxonomy" id="157069"/>
    <lineage>
        <taxon>Eukaryota</taxon>
        <taxon>Metazoa</taxon>
        <taxon>Spiralia</taxon>
        <taxon>Lophotrochozoa</taxon>
        <taxon>Platyhelminthes</taxon>
        <taxon>Trematoda</taxon>
        <taxon>Digenea</taxon>
        <taxon>Strigeidida</taxon>
        <taxon>Schistosomatoidea</taxon>
        <taxon>Schistosomatidae</taxon>
        <taxon>Trichobilharzia</taxon>
    </lineage>
</organism>
<feature type="region of interest" description="Disordered" evidence="1">
    <location>
        <begin position="1261"/>
        <end position="1284"/>
    </location>
</feature>
<accession>A0AA85JGG5</accession>
<feature type="domain" description="CTLH" evidence="3">
    <location>
        <begin position="430"/>
        <end position="487"/>
    </location>
</feature>
<evidence type="ECO:0000256" key="1">
    <source>
        <dbReference type="SAM" id="MobiDB-lite"/>
    </source>
</evidence>
<dbReference type="Gene3D" id="2.60.120.920">
    <property type="match status" value="1"/>
</dbReference>
<evidence type="ECO:0000259" key="3">
    <source>
        <dbReference type="PROSITE" id="PS50897"/>
    </source>
</evidence>
<dbReference type="SMART" id="SM00668">
    <property type="entry name" value="CTLH"/>
    <property type="match status" value="1"/>
</dbReference>
<feature type="compositionally biased region" description="Basic and acidic residues" evidence="1">
    <location>
        <begin position="885"/>
        <end position="897"/>
    </location>
</feature>
<feature type="region of interest" description="Disordered" evidence="1">
    <location>
        <begin position="674"/>
        <end position="697"/>
    </location>
</feature>
<dbReference type="CDD" id="cd12885">
    <property type="entry name" value="SPRY_RanBP_like"/>
    <property type="match status" value="1"/>
</dbReference>
<name>A0AA85JGG5_TRIRE</name>
<dbReference type="InterPro" id="IPR013320">
    <property type="entry name" value="ConA-like_dom_sf"/>
</dbReference>
<dbReference type="SUPFAM" id="SSF49899">
    <property type="entry name" value="Concanavalin A-like lectins/glucanases"/>
    <property type="match status" value="1"/>
</dbReference>
<dbReference type="InterPro" id="IPR044736">
    <property type="entry name" value="Gid1/RanBPM/SPLA_SPRY"/>
</dbReference>
<dbReference type="InterPro" id="IPR043136">
    <property type="entry name" value="B30.2/SPRY_sf"/>
</dbReference>
<dbReference type="PROSITE" id="PS50897">
    <property type="entry name" value="CTLH"/>
    <property type="match status" value="1"/>
</dbReference>
<feature type="compositionally biased region" description="Low complexity" evidence="1">
    <location>
        <begin position="1261"/>
        <end position="1275"/>
    </location>
</feature>